<evidence type="ECO:0000256" key="3">
    <source>
        <dbReference type="ARBA" id="ARBA00023157"/>
    </source>
</evidence>
<dbReference type="Gene3D" id="3.40.30.10">
    <property type="entry name" value="Glutaredoxin"/>
    <property type="match status" value="1"/>
</dbReference>
<dbReference type="EMBL" id="JAFCMP010000108">
    <property type="protein sequence ID" value="KAG5186638.1"/>
    <property type="molecule type" value="Genomic_DNA"/>
</dbReference>
<dbReference type="GO" id="GO:0015038">
    <property type="term" value="F:glutathione disulfide oxidoreductase activity"/>
    <property type="evidence" value="ECO:0007669"/>
    <property type="project" value="TreeGrafter"/>
</dbReference>
<evidence type="ECO:0000313" key="6">
    <source>
        <dbReference type="EMBL" id="KAG5186638.1"/>
    </source>
</evidence>
<protein>
    <submittedName>
        <fullName evidence="6">Thioredoxin-like protein</fullName>
    </submittedName>
</protein>
<dbReference type="GO" id="GO:0005737">
    <property type="term" value="C:cytoplasm"/>
    <property type="evidence" value="ECO:0007669"/>
    <property type="project" value="TreeGrafter"/>
</dbReference>
<dbReference type="PRINTS" id="PR00160">
    <property type="entry name" value="GLUTAREDOXIN"/>
</dbReference>
<feature type="domain" description="Glutaredoxin" evidence="5">
    <location>
        <begin position="14"/>
        <end position="76"/>
    </location>
</feature>
<sequence length="101" mass="10555">MDAQIKAKVASTPVVIYSKSYCPYCAKAKRALQAIKAHFEAIELDQVSNGAEIQQALKGVTGSSTVPQVFVGGKYIGGGDDTARKQQNGELVQLVTAAGGL</sequence>
<dbReference type="Pfam" id="PF00462">
    <property type="entry name" value="Glutaredoxin"/>
    <property type="match status" value="1"/>
</dbReference>
<keyword evidence="3" id="KW-1015">Disulfide bond</keyword>
<evidence type="ECO:0000256" key="2">
    <source>
        <dbReference type="ARBA" id="ARBA00022982"/>
    </source>
</evidence>
<accession>A0A836CIL9</accession>
<evidence type="ECO:0000256" key="4">
    <source>
        <dbReference type="ARBA" id="ARBA00023284"/>
    </source>
</evidence>
<dbReference type="InterPro" id="IPR011899">
    <property type="entry name" value="Glutaredoxin_euk/vir"/>
</dbReference>
<dbReference type="Proteomes" id="UP000664859">
    <property type="component" value="Unassembled WGS sequence"/>
</dbReference>
<keyword evidence="4" id="KW-0676">Redox-active center</keyword>
<evidence type="ECO:0000259" key="5">
    <source>
        <dbReference type="Pfam" id="PF00462"/>
    </source>
</evidence>
<reference evidence="6" key="1">
    <citation type="submission" date="2021-02" db="EMBL/GenBank/DDBJ databases">
        <title>First Annotated Genome of the Yellow-green Alga Tribonema minus.</title>
        <authorList>
            <person name="Mahan K.M."/>
        </authorList>
    </citation>
    <scope>NUCLEOTIDE SEQUENCE</scope>
    <source>
        <strain evidence="6">UTEX B ZZ1240</strain>
    </source>
</reference>
<comment type="caution">
    <text evidence="6">The sequence shown here is derived from an EMBL/GenBank/DDBJ whole genome shotgun (WGS) entry which is preliminary data.</text>
</comment>
<evidence type="ECO:0000256" key="1">
    <source>
        <dbReference type="ARBA" id="ARBA00022448"/>
    </source>
</evidence>
<dbReference type="InterPro" id="IPR036249">
    <property type="entry name" value="Thioredoxin-like_sf"/>
</dbReference>
<dbReference type="FunFam" id="3.40.30.10:FF:000093">
    <property type="entry name" value="Glutaredoxin 2"/>
    <property type="match status" value="1"/>
</dbReference>
<dbReference type="AlphaFoldDB" id="A0A836CIL9"/>
<keyword evidence="7" id="KW-1185">Reference proteome</keyword>
<dbReference type="SUPFAM" id="SSF52833">
    <property type="entry name" value="Thioredoxin-like"/>
    <property type="match status" value="1"/>
</dbReference>
<keyword evidence="1" id="KW-0813">Transport</keyword>
<dbReference type="InterPro" id="IPR014025">
    <property type="entry name" value="Glutaredoxin_subgr"/>
</dbReference>
<dbReference type="PANTHER" id="PTHR45694">
    <property type="entry name" value="GLUTAREDOXIN 2"/>
    <property type="match status" value="1"/>
</dbReference>
<keyword evidence="2" id="KW-0249">Electron transport</keyword>
<dbReference type="NCBIfam" id="TIGR02180">
    <property type="entry name" value="GRX_euk"/>
    <property type="match status" value="1"/>
</dbReference>
<dbReference type="CDD" id="cd03419">
    <property type="entry name" value="GRX_GRXh_1_2_like"/>
    <property type="match status" value="1"/>
</dbReference>
<name>A0A836CIL9_9STRA</name>
<dbReference type="PANTHER" id="PTHR45694:SF5">
    <property type="entry name" value="GLUTAREDOXIN 2"/>
    <property type="match status" value="1"/>
</dbReference>
<dbReference type="PROSITE" id="PS51354">
    <property type="entry name" value="GLUTAREDOXIN_2"/>
    <property type="match status" value="1"/>
</dbReference>
<dbReference type="PROSITE" id="PS00195">
    <property type="entry name" value="GLUTAREDOXIN_1"/>
    <property type="match status" value="1"/>
</dbReference>
<gene>
    <name evidence="6" type="ORF">JKP88DRAFT_36602</name>
</gene>
<dbReference type="OrthoDB" id="44061at2759"/>
<dbReference type="GO" id="GO:0034599">
    <property type="term" value="P:cellular response to oxidative stress"/>
    <property type="evidence" value="ECO:0007669"/>
    <property type="project" value="TreeGrafter"/>
</dbReference>
<organism evidence="6 7">
    <name type="scientific">Tribonema minus</name>
    <dbReference type="NCBI Taxonomy" id="303371"/>
    <lineage>
        <taxon>Eukaryota</taxon>
        <taxon>Sar</taxon>
        <taxon>Stramenopiles</taxon>
        <taxon>Ochrophyta</taxon>
        <taxon>PX clade</taxon>
        <taxon>Xanthophyceae</taxon>
        <taxon>Tribonematales</taxon>
        <taxon>Tribonemataceae</taxon>
        <taxon>Tribonema</taxon>
    </lineage>
</organism>
<proteinExistence type="predicted"/>
<dbReference type="InterPro" id="IPR002109">
    <property type="entry name" value="Glutaredoxin"/>
</dbReference>
<dbReference type="InterPro" id="IPR011767">
    <property type="entry name" value="GLR_AS"/>
</dbReference>
<evidence type="ECO:0000313" key="7">
    <source>
        <dbReference type="Proteomes" id="UP000664859"/>
    </source>
</evidence>